<name>A0A6S6VAT3_9PLEO</name>
<sequence>MKTFATALIATFVALVVATPFNPHQGSGAGSTHLRGSRNDGHHRPQFNNGNHTINGTTTIRTTITHTRTSTIFVEATPTSFNGTFILSASAVPTEDISAPFTPVDIAEATPTPSTDESDDAGLW</sequence>
<evidence type="ECO:0000313" key="1">
    <source>
        <dbReference type="EMBL" id="CAE6995131.1"/>
    </source>
</evidence>
<accession>A0A6S6VAT3</accession>
<evidence type="ECO:0000313" key="2">
    <source>
        <dbReference type="Proteomes" id="UP000472372"/>
    </source>
</evidence>
<dbReference type="EMBL" id="HG992977">
    <property type="protein sequence ID" value="CAE6995131.1"/>
    <property type="molecule type" value="Genomic_DNA"/>
</dbReference>
<dbReference type="Proteomes" id="UP000472372">
    <property type="component" value="Chromosome 1"/>
</dbReference>
<organism evidence="1 2">
    <name type="scientific">Pyrenophora teres f. teres</name>
    <dbReference type="NCBI Taxonomy" id="97479"/>
    <lineage>
        <taxon>Eukaryota</taxon>
        <taxon>Fungi</taxon>
        <taxon>Dikarya</taxon>
        <taxon>Ascomycota</taxon>
        <taxon>Pezizomycotina</taxon>
        <taxon>Dothideomycetes</taxon>
        <taxon>Pleosporomycetidae</taxon>
        <taxon>Pleosporales</taxon>
        <taxon>Pleosporineae</taxon>
        <taxon>Pleosporaceae</taxon>
        <taxon>Pyrenophora</taxon>
    </lineage>
</organism>
<gene>
    <name evidence="1" type="ORF">PTTW11_00047</name>
</gene>
<reference evidence="1" key="1">
    <citation type="submission" date="2021-02" db="EMBL/GenBank/DDBJ databases">
        <authorList>
            <person name="Syme A R."/>
            <person name="Syme A R."/>
            <person name="Moolhuijzen P."/>
        </authorList>
    </citation>
    <scope>NUCLEOTIDE SEQUENCE</scope>
    <source>
        <strain evidence="1">W1-1</strain>
    </source>
</reference>
<dbReference type="AlphaFoldDB" id="A0A6S6VAT3"/>
<protein>
    <submittedName>
        <fullName evidence="1">Uncharacterized protein</fullName>
    </submittedName>
</protein>
<proteinExistence type="predicted"/>